<dbReference type="Proteomes" id="UP000555003">
    <property type="component" value="Unassembled WGS sequence"/>
</dbReference>
<evidence type="ECO:0000313" key="2">
    <source>
        <dbReference type="Proteomes" id="UP000555003"/>
    </source>
</evidence>
<comment type="caution">
    <text evidence="1">The sequence shown here is derived from an EMBL/GenBank/DDBJ whole genome shotgun (WGS) entry which is preliminary data.</text>
</comment>
<proteinExistence type="predicted"/>
<dbReference type="EMBL" id="JACJIS010000001">
    <property type="protein sequence ID" value="MBA9073659.1"/>
    <property type="molecule type" value="Genomic_DNA"/>
</dbReference>
<reference evidence="1 2" key="1">
    <citation type="submission" date="2020-08" db="EMBL/GenBank/DDBJ databases">
        <title>Genomic Encyclopedia of Type Strains, Phase IV (KMG-IV): sequencing the most valuable type-strain genomes for metagenomic binning, comparative biology and taxonomic classification.</title>
        <authorList>
            <person name="Goeker M."/>
        </authorList>
    </citation>
    <scope>NUCLEOTIDE SEQUENCE [LARGE SCALE GENOMIC DNA]</scope>
    <source>
        <strain evidence="1 2">DSM 100397</strain>
    </source>
</reference>
<gene>
    <name evidence="1" type="ORF">GGR22_001785</name>
</gene>
<name>A0ABR6DPQ3_9FLAO</name>
<protein>
    <submittedName>
        <fullName evidence="1">Uncharacterized protein</fullName>
    </submittedName>
</protein>
<evidence type="ECO:0000313" key="1">
    <source>
        <dbReference type="EMBL" id="MBA9073659.1"/>
    </source>
</evidence>
<accession>A0ABR6DPQ3</accession>
<keyword evidence="2" id="KW-1185">Reference proteome</keyword>
<organism evidence="1 2">
    <name type="scientific">Flavobacterium gossypii</name>
    <dbReference type="NCBI Taxonomy" id="1646119"/>
    <lineage>
        <taxon>Bacteria</taxon>
        <taxon>Pseudomonadati</taxon>
        <taxon>Bacteroidota</taxon>
        <taxon>Flavobacteriia</taxon>
        <taxon>Flavobacteriales</taxon>
        <taxon>Flavobacteriaceae</taxon>
        <taxon>Flavobacterium</taxon>
    </lineage>
</organism>
<sequence>MTMHIAKARQNFQEKVKNRLVRIPASPVEKKVMYSDDFTANRYVFLKLTDINYTSNL</sequence>